<sequence>MALEIERRFIIKGNEWKAFIKQSQELEQGYFSTNFEEWIVRMRMIDRKKSQITLKALAGKMSTHEFEYSIPLEDAVFMWNLISKKLKKKRYFLNFGPGSWVVDCFEGSNFPLVLAEVELNSEKVLFEQPSWCSQEVTGIKKLSNASLAQYPITDWSQKERLTFQIH</sequence>
<dbReference type="HOGENOM" id="CLU_109545_1_0_3"/>
<reference evidence="3 4" key="1">
    <citation type="journal article" date="2003" name="Proc. Natl. Acad. Sci. U.S.A.">
        <title>Genome sequence of the cyanobacterium Prochlorococcus marinus SS120, a nearly minimal oxyphototrophic genome.</title>
        <authorList>
            <person name="Dufresne A."/>
            <person name="Salanoubat M."/>
            <person name="Partensky F."/>
            <person name="Artiguenave F."/>
            <person name="Axmann I.M."/>
            <person name="Barbe V."/>
            <person name="Duprat S."/>
            <person name="Galperin M.Y."/>
            <person name="Koonin E.V."/>
            <person name="Le Gall F."/>
            <person name="Makarova K.S."/>
            <person name="Ostrowski M."/>
            <person name="Oztas S."/>
            <person name="Robert C."/>
            <person name="Rogozin I.B."/>
            <person name="Scanlan D.J."/>
            <person name="Tandeau de Marsac N."/>
            <person name="Weissenbach J."/>
            <person name="Wincker P."/>
            <person name="Wolf Y.I."/>
            <person name="Hess W.R."/>
        </authorList>
    </citation>
    <scope>NUCLEOTIDE SEQUENCE [LARGE SCALE GENOMIC DNA]</scope>
    <source>
        <strain evidence="4">SARG / CCMP1375 / SS120</strain>
    </source>
</reference>
<feature type="domain" description="CYTH" evidence="2">
    <location>
        <begin position="2"/>
        <end position="149"/>
    </location>
</feature>
<dbReference type="Gene3D" id="2.40.320.10">
    <property type="entry name" value="Hypothetical Protein Pfu-838710-001"/>
    <property type="match status" value="1"/>
</dbReference>
<dbReference type="eggNOG" id="COG2954">
    <property type="taxonomic scope" value="Bacteria"/>
</dbReference>
<dbReference type="OrthoDB" id="9805588at2"/>
<accession>Q7VE35</accession>
<dbReference type="InterPro" id="IPR023577">
    <property type="entry name" value="CYTH_domain"/>
</dbReference>
<dbReference type="PATRIC" id="fig|167539.5.peg.186"/>
<keyword evidence="4" id="KW-1185">Reference proteome</keyword>
<name>Q7VE35_PROMA</name>
<dbReference type="AlphaFoldDB" id="Q7VE35"/>
<feature type="active site" description="Proton acceptor" evidence="1">
    <location>
        <position position="30"/>
    </location>
</feature>
<evidence type="ECO:0000313" key="4">
    <source>
        <dbReference type="Proteomes" id="UP000001420"/>
    </source>
</evidence>
<dbReference type="PROSITE" id="PS51707">
    <property type="entry name" value="CYTH"/>
    <property type="match status" value="1"/>
</dbReference>
<dbReference type="SUPFAM" id="SSF55154">
    <property type="entry name" value="CYTH-like phosphatases"/>
    <property type="match status" value="1"/>
</dbReference>
<protein>
    <submittedName>
        <fullName evidence="3">Uncharacterized conserved protein</fullName>
    </submittedName>
</protein>
<dbReference type="EMBL" id="AE017126">
    <property type="protein sequence ID" value="AAP99225.1"/>
    <property type="molecule type" value="Genomic_DNA"/>
</dbReference>
<dbReference type="PANTHER" id="PTHR40114:SF1">
    <property type="entry name" value="SLR0698 PROTEIN"/>
    <property type="match status" value="1"/>
</dbReference>
<dbReference type="EnsemblBacteria" id="AAP99225">
    <property type="protein sequence ID" value="AAP99225"/>
    <property type="gene ID" value="Pro_0179"/>
</dbReference>
<gene>
    <name evidence="3" type="ordered locus">Pro_0179</name>
</gene>
<dbReference type="KEGG" id="pma:Pro_0179"/>
<dbReference type="PANTHER" id="PTHR40114">
    <property type="entry name" value="SLR0698 PROTEIN"/>
    <property type="match status" value="1"/>
</dbReference>
<dbReference type="CDD" id="cd07891">
    <property type="entry name" value="CYTH-like_CthTTM-like_1"/>
    <property type="match status" value="1"/>
</dbReference>
<evidence type="ECO:0000313" key="3">
    <source>
        <dbReference type="EMBL" id="AAP99225.1"/>
    </source>
</evidence>
<dbReference type="PIRSF" id="PIRSF016487">
    <property type="entry name" value="CYTH_UCP016487"/>
    <property type="match status" value="1"/>
</dbReference>
<organism evidence="3 4">
    <name type="scientific">Prochlorococcus marinus (strain SARG / CCMP1375 / SS120)</name>
    <dbReference type="NCBI Taxonomy" id="167539"/>
    <lineage>
        <taxon>Bacteria</taxon>
        <taxon>Bacillati</taxon>
        <taxon>Cyanobacteriota</taxon>
        <taxon>Cyanophyceae</taxon>
        <taxon>Synechococcales</taxon>
        <taxon>Prochlorococcaceae</taxon>
        <taxon>Prochlorococcus</taxon>
    </lineage>
</organism>
<dbReference type="STRING" id="167539.Pro_0179"/>
<dbReference type="InterPro" id="IPR012042">
    <property type="entry name" value="NeuTTM/CthTTM-like"/>
</dbReference>
<dbReference type="Pfam" id="PF01928">
    <property type="entry name" value="CYTH"/>
    <property type="match status" value="1"/>
</dbReference>
<dbReference type="RefSeq" id="WP_011124334.1">
    <property type="nucleotide sequence ID" value="NC_005042.1"/>
</dbReference>
<evidence type="ECO:0000259" key="2">
    <source>
        <dbReference type="PROSITE" id="PS51707"/>
    </source>
</evidence>
<dbReference type="Proteomes" id="UP000001420">
    <property type="component" value="Chromosome"/>
</dbReference>
<dbReference type="SMART" id="SM01118">
    <property type="entry name" value="CYTH"/>
    <property type="match status" value="1"/>
</dbReference>
<evidence type="ECO:0000256" key="1">
    <source>
        <dbReference type="PIRSR" id="PIRSR016487-1"/>
    </source>
</evidence>
<proteinExistence type="predicted"/>
<dbReference type="InterPro" id="IPR033469">
    <property type="entry name" value="CYTH-like_dom_sf"/>
</dbReference>